<dbReference type="AlphaFoldDB" id="A0A3N2E0U1"/>
<accession>A0A3N2E0U1</accession>
<name>A0A3N2E0U1_9GAMM</name>
<organism evidence="1 2">
    <name type="scientific">Sinobacterium caligoides</name>
    <dbReference type="NCBI Taxonomy" id="933926"/>
    <lineage>
        <taxon>Bacteria</taxon>
        <taxon>Pseudomonadati</taxon>
        <taxon>Pseudomonadota</taxon>
        <taxon>Gammaproteobacteria</taxon>
        <taxon>Cellvibrionales</taxon>
        <taxon>Spongiibacteraceae</taxon>
        <taxon>Sinobacterium</taxon>
    </lineage>
</organism>
<comment type="caution">
    <text evidence="1">The sequence shown here is derived from an EMBL/GenBank/DDBJ whole genome shotgun (WGS) entry which is preliminary data.</text>
</comment>
<evidence type="ECO:0000313" key="1">
    <source>
        <dbReference type="EMBL" id="ROS05743.1"/>
    </source>
</evidence>
<dbReference type="RefSeq" id="WP_123711639.1">
    <property type="nucleotide sequence ID" value="NZ_RKHR01000003.1"/>
</dbReference>
<protein>
    <submittedName>
        <fullName evidence="1">Uncharacterized protein</fullName>
    </submittedName>
</protein>
<dbReference type="OrthoDB" id="6199221at2"/>
<keyword evidence="2" id="KW-1185">Reference proteome</keyword>
<proteinExistence type="predicted"/>
<dbReference type="Proteomes" id="UP000275394">
    <property type="component" value="Unassembled WGS sequence"/>
</dbReference>
<evidence type="ECO:0000313" key="2">
    <source>
        <dbReference type="Proteomes" id="UP000275394"/>
    </source>
</evidence>
<dbReference type="EMBL" id="RKHR01000003">
    <property type="protein sequence ID" value="ROS05743.1"/>
    <property type="molecule type" value="Genomic_DNA"/>
</dbReference>
<gene>
    <name evidence="1" type="ORF">EDC56_1295</name>
</gene>
<reference evidence="1 2" key="1">
    <citation type="submission" date="2018-11" db="EMBL/GenBank/DDBJ databases">
        <title>Genomic Encyclopedia of Type Strains, Phase IV (KMG-IV): sequencing the most valuable type-strain genomes for metagenomic binning, comparative biology and taxonomic classification.</title>
        <authorList>
            <person name="Goeker M."/>
        </authorList>
    </citation>
    <scope>NUCLEOTIDE SEQUENCE [LARGE SCALE GENOMIC DNA]</scope>
    <source>
        <strain evidence="1 2">DSM 100316</strain>
    </source>
</reference>
<sequence length="89" mass="10031">MPAPSATEKQMAIREAIRMREADEDPYYLAQTLLNQDLSIKKLKIVLALTEQLLEEIEVDNIEELIDAIATAHRIMAVTDQQPADPLLT</sequence>